<dbReference type="InParanoid" id="A0A0C3DI95"/>
<dbReference type="HOGENOM" id="CLU_612590_0_0_1"/>
<evidence type="ECO:0000259" key="2">
    <source>
        <dbReference type="Pfam" id="PF22693"/>
    </source>
</evidence>
<gene>
    <name evidence="3" type="ORF">SCLCIDRAFT_1220562</name>
</gene>
<evidence type="ECO:0000313" key="4">
    <source>
        <dbReference type="Proteomes" id="UP000053989"/>
    </source>
</evidence>
<keyword evidence="4" id="KW-1185">Reference proteome</keyword>
<name>A0A0C3DI95_9AGAM</name>
<protein>
    <recommendedName>
        <fullName evidence="2">MACPF-like domain-containing protein</fullName>
    </recommendedName>
</protein>
<dbReference type="AlphaFoldDB" id="A0A0C3DI95"/>
<reference evidence="3 4" key="1">
    <citation type="submission" date="2014-04" db="EMBL/GenBank/DDBJ databases">
        <authorList>
            <consortium name="DOE Joint Genome Institute"/>
            <person name="Kuo A."/>
            <person name="Kohler A."/>
            <person name="Nagy L.G."/>
            <person name="Floudas D."/>
            <person name="Copeland A."/>
            <person name="Barry K.W."/>
            <person name="Cichocki N."/>
            <person name="Veneault-Fourrey C."/>
            <person name="LaButti K."/>
            <person name="Lindquist E.A."/>
            <person name="Lipzen A."/>
            <person name="Lundell T."/>
            <person name="Morin E."/>
            <person name="Murat C."/>
            <person name="Sun H."/>
            <person name="Tunlid A."/>
            <person name="Henrissat B."/>
            <person name="Grigoriev I.V."/>
            <person name="Hibbett D.S."/>
            <person name="Martin F."/>
            <person name="Nordberg H.P."/>
            <person name="Cantor M.N."/>
            <person name="Hua S.X."/>
        </authorList>
    </citation>
    <scope>NUCLEOTIDE SEQUENCE [LARGE SCALE GENOMIC DNA]</scope>
    <source>
        <strain evidence="3 4">Foug A</strain>
    </source>
</reference>
<feature type="domain" description="MACPF-like" evidence="2">
    <location>
        <begin position="51"/>
        <end position="301"/>
    </location>
</feature>
<dbReference type="OrthoDB" id="3269052at2759"/>
<dbReference type="Pfam" id="PF22693">
    <property type="entry name" value="MACPF_1"/>
    <property type="match status" value="1"/>
</dbReference>
<dbReference type="InterPro" id="IPR054586">
    <property type="entry name" value="MACPF_1_fungal"/>
</dbReference>
<feature type="region of interest" description="Disordered" evidence="1">
    <location>
        <begin position="1"/>
        <end position="27"/>
    </location>
</feature>
<evidence type="ECO:0000313" key="3">
    <source>
        <dbReference type="EMBL" id="KIM56064.1"/>
    </source>
</evidence>
<dbReference type="STRING" id="1036808.A0A0C3DI95"/>
<reference evidence="4" key="2">
    <citation type="submission" date="2015-01" db="EMBL/GenBank/DDBJ databases">
        <title>Evolutionary Origins and Diversification of the Mycorrhizal Mutualists.</title>
        <authorList>
            <consortium name="DOE Joint Genome Institute"/>
            <consortium name="Mycorrhizal Genomics Consortium"/>
            <person name="Kohler A."/>
            <person name="Kuo A."/>
            <person name="Nagy L.G."/>
            <person name="Floudas D."/>
            <person name="Copeland A."/>
            <person name="Barry K.W."/>
            <person name="Cichocki N."/>
            <person name="Veneault-Fourrey C."/>
            <person name="LaButti K."/>
            <person name="Lindquist E.A."/>
            <person name="Lipzen A."/>
            <person name="Lundell T."/>
            <person name="Morin E."/>
            <person name="Murat C."/>
            <person name="Riley R."/>
            <person name="Ohm R."/>
            <person name="Sun H."/>
            <person name="Tunlid A."/>
            <person name="Henrissat B."/>
            <person name="Grigoriev I.V."/>
            <person name="Hibbett D.S."/>
            <person name="Martin F."/>
        </authorList>
    </citation>
    <scope>NUCLEOTIDE SEQUENCE [LARGE SCALE GENOMIC DNA]</scope>
    <source>
        <strain evidence="4">Foug A</strain>
    </source>
</reference>
<evidence type="ECO:0000256" key="1">
    <source>
        <dbReference type="SAM" id="MobiDB-lite"/>
    </source>
</evidence>
<proteinExistence type="predicted"/>
<feature type="compositionally biased region" description="Polar residues" evidence="1">
    <location>
        <begin position="9"/>
        <end position="18"/>
    </location>
</feature>
<sequence>MAKTRASGEHNTPSSGDSSIGAPYDPTSLPDRAIHPVRIAENHALVHRTNMLRGTILTSAGPRPSAWDILDYMGELPFSPMNKSVYEVSSVKNSDASMLLRHGWTEDVINTCAPWIFLSCDMVLRNHDTNAYCCAYAHHVRGIVDFNVDTLRRCVKSEFKDAVVAALSAKTREDVRRGLQRVFNRSGHIFQTCVWLGSAFQCSSFIDDEHESFGKRAQLASLLLKRVRELKGPMSNDVIDSIDKNKAVLVSFQAHGGQLSLLPDPSSWLKSTECFEGWVITKVQKVVPIMELLEPQLCQQVISAFAPLIGKWISPMGGGGIPDMTEHPGWYWLCQPMSKSRDDSPVKCLIVQDRTGNCLMPAPPPVVVAQDHEAVVYKSEVDSGRPFIVLSSFLWNASGTPDFGQLGAVRSDLLLRGTMSAAVNIVDKIYVVVVHLPGTTFAYGDPIHAIETKHIALKKPPINFSQERSIIPQPLLLSKYAIDLQGASMDTS</sequence>
<dbReference type="EMBL" id="KN822123">
    <property type="protein sequence ID" value="KIM56064.1"/>
    <property type="molecule type" value="Genomic_DNA"/>
</dbReference>
<accession>A0A0C3DI95</accession>
<dbReference type="Proteomes" id="UP000053989">
    <property type="component" value="Unassembled WGS sequence"/>
</dbReference>
<organism evidence="3 4">
    <name type="scientific">Scleroderma citrinum Foug A</name>
    <dbReference type="NCBI Taxonomy" id="1036808"/>
    <lineage>
        <taxon>Eukaryota</taxon>
        <taxon>Fungi</taxon>
        <taxon>Dikarya</taxon>
        <taxon>Basidiomycota</taxon>
        <taxon>Agaricomycotina</taxon>
        <taxon>Agaricomycetes</taxon>
        <taxon>Agaricomycetidae</taxon>
        <taxon>Boletales</taxon>
        <taxon>Sclerodermatineae</taxon>
        <taxon>Sclerodermataceae</taxon>
        <taxon>Scleroderma</taxon>
    </lineage>
</organism>